<feature type="transmembrane region" description="Helical" evidence="1">
    <location>
        <begin position="341"/>
        <end position="364"/>
    </location>
</feature>
<sequence>MSNSDPHGAIQDYVEFVSKASGQAWVQKDGIDWSQMDQSEALVFFLSGLSFKTTSNPGEVATLASRFSSGDFSSAPSWFFFEPHRLIDRDCDGFWEYCPPDTDVPYVYFDSDNYHTAFSPNPGDTSDIAVPYRMDDGGFVAPAGFQIISPGPDSKFGKSLERYWPSERGFTQADFDNATSFTGTSFEKLHLAEALSLGAGKWIRLFSYASAFLLPIAVLAWQMKRPSKIKLSVFAALYTILVLLIGTIAVDSRQVGLSQVWTWFIRDVAGIAFAIGWLASAMLLPSMSRRPSMMYYTKWSSIAAIAFCVIWYAHPNWLETRTVFAGWPFAYSSNHHPFHTALLLADFAVGIVISASFLWLRWLLSCKLEYLQKPLES</sequence>
<organism evidence="2 3">
    <name type="scientific">Aeoliella straminimaris</name>
    <dbReference type="NCBI Taxonomy" id="2954799"/>
    <lineage>
        <taxon>Bacteria</taxon>
        <taxon>Pseudomonadati</taxon>
        <taxon>Planctomycetota</taxon>
        <taxon>Planctomycetia</taxon>
        <taxon>Pirellulales</taxon>
        <taxon>Lacipirellulaceae</taxon>
        <taxon>Aeoliella</taxon>
    </lineage>
</organism>
<dbReference type="AlphaFoldDB" id="A0A9X2F7T0"/>
<keyword evidence="1" id="KW-0472">Membrane</keyword>
<feature type="transmembrane region" description="Helical" evidence="1">
    <location>
        <begin position="263"/>
        <end position="284"/>
    </location>
</feature>
<keyword evidence="3" id="KW-1185">Reference proteome</keyword>
<dbReference type="RefSeq" id="WP_252852053.1">
    <property type="nucleotide sequence ID" value="NZ_JAMXLR010000026.1"/>
</dbReference>
<comment type="caution">
    <text evidence="2">The sequence shown here is derived from an EMBL/GenBank/DDBJ whole genome shotgun (WGS) entry which is preliminary data.</text>
</comment>
<keyword evidence="1" id="KW-1133">Transmembrane helix</keyword>
<dbReference type="EMBL" id="JAMXLR010000026">
    <property type="protein sequence ID" value="MCO6043952.1"/>
    <property type="molecule type" value="Genomic_DNA"/>
</dbReference>
<protein>
    <submittedName>
        <fullName evidence="2">Uncharacterized protein</fullName>
    </submittedName>
</protein>
<evidence type="ECO:0000313" key="3">
    <source>
        <dbReference type="Proteomes" id="UP001155241"/>
    </source>
</evidence>
<feature type="transmembrane region" description="Helical" evidence="1">
    <location>
        <begin position="233"/>
        <end position="251"/>
    </location>
</feature>
<evidence type="ECO:0000313" key="2">
    <source>
        <dbReference type="EMBL" id="MCO6043952.1"/>
    </source>
</evidence>
<reference evidence="2" key="1">
    <citation type="submission" date="2022-06" db="EMBL/GenBank/DDBJ databases">
        <title>Aeoliella straminimaris, a novel planctomycete from sediments.</title>
        <authorList>
            <person name="Vitorino I.R."/>
            <person name="Lage O.M."/>
        </authorList>
    </citation>
    <scope>NUCLEOTIDE SEQUENCE</scope>
    <source>
        <strain evidence="2">ICT_H6.2</strain>
    </source>
</reference>
<proteinExistence type="predicted"/>
<feature type="transmembrane region" description="Helical" evidence="1">
    <location>
        <begin position="202"/>
        <end position="221"/>
    </location>
</feature>
<feature type="transmembrane region" description="Helical" evidence="1">
    <location>
        <begin position="296"/>
        <end position="314"/>
    </location>
</feature>
<keyword evidence="1" id="KW-0812">Transmembrane</keyword>
<name>A0A9X2F7T0_9BACT</name>
<dbReference type="Proteomes" id="UP001155241">
    <property type="component" value="Unassembled WGS sequence"/>
</dbReference>
<gene>
    <name evidence="2" type="ORF">NG895_08535</name>
</gene>
<accession>A0A9X2F7T0</accession>
<evidence type="ECO:0000256" key="1">
    <source>
        <dbReference type="SAM" id="Phobius"/>
    </source>
</evidence>